<dbReference type="InterPro" id="IPR036291">
    <property type="entry name" value="NAD(P)-bd_dom_sf"/>
</dbReference>
<organism evidence="4 5">
    <name type="scientific">Marinomonas spartinae</name>
    <dbReference type="NCBI Taxonomy" id="1792290"/>
    <lineage>
        <taxon>Bacteria</taxon>
        <taxon>Pseudomonadati</taxon>
        <taxon>Pseudomonadota</taxon>
        <taxon>Gammaproteobacteria</taxon>
        <taxon>Oceanospirillales</taxon>
        <taxon>Oceanospirillaceae</taxon>
        <taxon>Marinomonas</taxon>
    </lineage>
</organism>
<evidence type="ECO:0000313" key="5">
    <source>
        <dbReference type="Proteomes" id="UP000092544"/>
    </source>
</evidence>
<dbReference type="InterPro" id="IPR020904">
    <property type="entry name" value="Sc_DH/Rdtase_CS"/>
</dbReference>
<dbReference type="CDD" id="cd05233">
    <property type="entry name" value="SDR_c"/>
    <property type="match status" value="1"/>
</dbReference>
<reference evidence="4 5" key="1">
    <citation type="submission" date="2016-06" db="EMBL/GenBank/DDBJ databases">
        <authorList>
            <person name="Kjaerup R.B."/>
            <person name="Dalgaard T.S."/>
            <person name="Juul-Madsen H.R."/>
        </authorList>
    </citation>
    <scope>NUCLEOTIDE SEQUENCE [LARGE SCALE GENOMIC DNA]</scope>
    <source>
        <strain evidence="4 5">CECT 8886</strain>
    </source>
</reference>
<dbReference type="InterPro" id="IPR002347">
    <property type="entry name" value="SDR_fam"/>
</dbReference>
<accession>A0A1A8TVH4</accession>
<feature type="domain" description="Ketoreductase" evidence="3">
    <location>
        <begin position="7"/>
        <end position="184"/>
    </location>
</feature>
<dbReference type="SMART" id="SM00822">
    <property type="entry name" value="PKS_KR"/>
    <property type="match status" value="1"/>
</dbReference>
<evidence type="ECO:0000256" key="2">
    <source>
        <dbReference type="ARBA" id="ARBA00023002"/>
    </source>
</evidence>
<keyword evidence="5" id="KW-1185">Reference proteome</keyword>
<evidence type="ECO:0000313" key="4">
    <source>
        <dbReference type="EMBL" id="SBS37780.1"/>
    </source>
</evidence>
<dbReference type="AlphaFoldDB" id="A0A1A8TVH4"/>
<name>A0A1A8TVH4_9GAMM</name>
<dbReference type="PANTHER" id="PTHR24321:SF11">
    <property type="entry name" value="BLR0893 PROTEIN"/>
    <property type="match status" value="1"/>
</dbReference>
<evidence type="ECO:0000259" key="3">
    <source>
        <dbReference type="SMART" id="SM00822"/>
    </source>
</evidence>
<dbReference type="EC" id="1.1.1.304" evidence="4"/>
<dbReference type="Pfam" id="PF13561">
    <property type="entry name" value="adh_short_C2"/>
    <property type="match status" value="1"/>
</dbReference>
<dbReference type="Proteomes" id="UP000092544">
    <property type="component" value="Unassembled WGS sequence"/>
</dbReference>
<keyword evidence="2 4" id="KW-0560">Oxidoreductase</keyword>
<proteinExistence type="inferred from homology"/>
<dbReference type="PROSITE" id="PS00061">
    <property type="entry name" value="ADH_SHORT"/>
    <property type="match status" value="1"/>
</dbReference>
<gene>
    <name evidence="4" type="primary">budC</name>
    <name evidence="4" type="ORF">MSP8886_04263</name>
</gene>
<comment type="similarity">
    <text evidence="1">Belongs to the short-chain dehydrogenases/reductases (SDR) family.</text>
</comment>
<dbReference type="RefSeq" id="WP_067020879.1">
    <property type="nucleotide sequence ID" value="NZ_FLOB01000021.1"/>
</dbReference>
<dbReference type="EMBL" id="FLOB01000021">
    <property type="protein sequence ID" value="SBS37780.1"/>
    <property type="molecule type" value="Genomic_DNA"/>
</dbReference>
<evidence type="ECO:0000256" key="1">
    <source>
        <dbReference type="ARBA" id="ARBA00006484"/>
    </source>
</evidence>
<dbReference type="PRINTS" id="PR00081">
    <property type="entry name" value="GDHRDH"/>
</dbReference>
<dbReference type="PANTHER" id="PTHR24321">
    <property type="entry name" value="DEHYDROGENASES, SHORT CHAIN"/>
    <property type="match status" value="1"/>
</dbReference>
<dbReference type="STRING" id="1792290.MSP8886_04263"/>
<protein>
    <submittedName>
        <fullName evidence="4">Diacetyl reductase [(S)-acetoin forming]</fullName>
        <ecNumber evidence="4">1.1.1.304</ecNumber>
    </submittedName>
</protein>
<dbReference type="GO" id="GO:0052588">
    <property type="term" value="F:diacetyl reductase ((S)-acetoin forming) (NAD+) activity"/>
    <property type="evidence" value="ECO:0007669"/>
    <property type="project" value="UniProtKB-EC"/>
</dbReference>
<dbReference type="PRINTS" id="PR00080">
    <property type="entry name" value="SDRFAMILY"/>
</dbReference>
<dbReference type="Gene3D" id="3.40.50.720">
    <property type="entry name" value="NAD(P)-binding Rossmann-like Domain"/>
    <property type="match status" value="1"/>
</dbReference>
<sequence>MFSLKGLNALITGGTSGIGLASARRFAAAGAKVAIVGRRDGTHLADEINGIFLQADVTDEDQLRACFEEAQARMGKLDIVMNNAGIENSGPTIAEQSADEFQRILEINVKAVYNGLRFAPLHMNDGGSIINTSSDVSKVGYPGYGQYSATKSAVCSLTRVAAMELVPRKIRVNAICPASIWTEMLYPGHSEVVMTERTSPMIRVGQPEEVAALCHFLAAPDCSYLTGQSINVDGGLSAGMADHTFERLMRD</sequence>
<dbReference type="SUPFAM" id="SSF51735">
    <property type="entry name" value="NAD(P)-binding Rossmann-fold domains"/>
    <property type="match status" value="1"/>
</dbReference>
<dbReference type="FunFam" id="3.40.50.720:FF:000084">
    <property type="entry name" value="Short-chain dehydrogenase reductase"/>
    <property type="match status" value="1"/>
</dbReference>
<dbReference type="InterPro" id="IPR057326">
    <property type="entry name" value="KR_dom"/>
</dbReference>
<dbReference type="OrthoDB" id="9786435at2"/>